<dbReference type="EMBL" id="LHZZ01000611">
    <property type="protein sequence ID" value="KXV74383.1"/>
    <property type="molecule type" value="Genomic_DNA"/>
</dbReference>
<evidence type="ECO:0000313" key="2">
    <source>
        <dbReference type="Proteomes" id="UP000075538"/>
    </source>
</evidence>
<evidence type="ECO:0000313" key="1">
    <source>
        <dbReference type="EMBL" id="KXV74383.1"/>
    </source>
</evidence>
<dbReference type="Proteomes" id="UP000075538">
    <property type="component" value="Unassembled WGS sequence"/>
</dbReference>
<dbReference type="AlphaFoldDB" id="A0A149V3A9"/>
<dbReference type="PATRIC" id="fig|178901.15.peg.185"/>
<organism evidence="1 2">
    <name type="scientific">Acetobacter malorum</name>
    <dbReference type="NCBI Taxonomy" id="178901"/>
    <lineage>
        <taxon>Bacteria</taxon>
        <taxon>Pseudomonadati</taxon>
        <taxon>Pseudomonadota</taxon>
        <taxon>Alphaproteobacteria</taxon>
        <taxon>Acetobacterales</taxon>
        <taxon>Acetobacteraceae</taxon>
        <taxon>Acetobacter</taxon>
    </lineage>
</organism>
<gene>
    <name evidence="1" type="ORF">AD953_11970</name>
</gene>
<protein>
    <submittedName>
        <fullName evidence="1">Cytochrome C biogenesis protein CcdA</fullName>
    </submittedName>
</protein>
<accession>A0A149V3A9</accession>
<proteinExistence type="predicted"/>
<reference evidence="1 2" key="1">
    <citation type="submission" date="2015-06" db="EMBL/GenBank/DDBJ databases">
        <title>Improved classification and identification of acetic acid bacteria using matrix-assisted laser desorption/ionization time-of-flight mass spectrometry; Gluconobacter nephelii and Gluconobacter uchimurae are later heterotypic synonyms of Gluconobacter japonicus and Gluconobacter oxydans, respectively.</title>
        <authorList>
            <person name="Li L."/>
            <person name="Cleenwerck I."/>
            <person name="De Vuyst L."/>
            <person name="Vandamme P."/>
        </authorList>
    </citation>
    <scope>NUCLEOTIDE SEQUENCE [LARGE SCALE GENOMIC DNA]</scope>
    <source>
        <strain evidence="1 2">LMG 1604</strain>
    </source>
</reference>
<comment type="caution">
    <text evidence="1">The sequence shown here is derived from an EMBL/GenBank/DDBJ whole genome shotgun (WGS) entry which is preliminary data.</text>
</comment>
<feature type="non-terminal residue" evidence="1">
    <location>
        <position position="1"/>
    </location>
</feature>
<name>A0A149V3A9_9PROT</name>
<sequence length="46" mass="4917">WLSSRGQTSPAPQITTADIAAARATRKSAGMVALEREELDHKSPLP</sequence>